<sequence>MRDNMVTTTVAVTTTSTVSPPSVTDDRIAQFLSRRRDRAERAARAEERKNEEEKHAWYKEEIGECEKKIQYLNARKTELDEAKSKLFAELKEVVAKSKDRTQASFYSPLIQSQARNKAKNADAGSTASMGQFPADGLQNSGATVTSAYSDLQFSCGRVLMNTLNDSLFYLPLFGAVFWDNS</sequence>
<evidence type="ECO:0000313" key="2">
    <source>
        <dbReference type="Proteomes" id="UP000887581"/>
    </source>
</evidence>
<keyword evidence="2" id="KW-1185">Reference proteome</keyword>
<feature type="coiled-coil region" evidence="1">
    <location>
        <begin position="29"/>
        <end position="56"/>
    </location>
</feature>
<dbReference type="Proteomes" id="UP000887581">
    <property type="component" value="Unplaced"/>
</dbReference>
<evidence type="ECO:0000313" key="3">
    <source>
        <dbReference type="WBParaSite" id="sdigi.contig462.g8479.t1"/>
    </source>
</evidence>
<protein>
    <submittedName>
        <fullName evidence="3">RAB6-interacting golgin</fullName>
    </submittedName>
</protein>
<dbReference type="AlphaFoldDB" id="A0A915PYS0"/>
<dbReference type="WBParaSite" id="sdigi.contig462.g8479.t1">
    <property type="protein sequence ID" value="sdigi.contig462.g8479.t1"/>
    <property type="gene ID" value="sdigi.contig462.g8479"/>
</dbReference>
<reference evidence="3" key="1">
    <citation type="submission" date="2022-11" db="UniProtKB">
        <authorList>
            <consortium name="WormBaseParasite"/>
        </authorList>
    </citation>
    <scope>IDENTIFICATION</scope>
</reference>
<evidence type="ECO:0000256" key="1">
    <source>
        <dbReference type="SAM" id="Coils"/>
    </source>
</evidence>
<organism evidence="2 3">
    <name type="scientific">Setaria digitata</name>
    <dbReference type="NCBI Taxonomy" id="48799"/>
    <lineage>
        <taxon>Eukaryota</taxon>
        <taxon>Metazoa</taxon>
        <taxon>Ecdysozoa</taxon>
        <taxon>Nematoda</taxon>
        <taxon>Chromadorea</taxon>
        <taxon>Rhabditida</taxon>
        <taxon>Spirurina</taxon>
        <taxon>Spiruromorpha</taxon>
        <taxon>Filarioidea</taxon>
        <taxon>Setariidae</taxon>
        <taxon>Setaria</taxon>
    </lineage>
</organism>
<name>A0A915PYS0_9BILA</name>
<accession>A0A915PYS0</accession>
<proteinExistence type="predicted"/>
<keyword evidence="1" id="KW-0175">Coiled coil</keyword>